<keyword evidence="2" id="KW-1185">Reference proteome</keyword>
<evidence type="ECO:0000313" key="2">
    <source>
        <dbReference type="Proteomes" id="UP001236076"/>
    </source>
</evidence>
<proteinExistence type="predicted"/>
<gene>
    <name evidence="1" type="ORF">A54_214</name>
</gene>
<evidence type="ECO:0000313" key="1">
    <source>
        <dbReference type="EMBL" id="UZZ64454.1"/>
    </source>
</evidence>
<accession>A0AAE9TFV0</accession>
<dbReference type="EMBL" id="OP744025">
    <property type="protein sequence ID" value="UZZ64454.1"/>
    <property type="molecule type" value="Genomic_DNA"/>
</dbReference>
<name>A0AAE9TFV0_9CAUD</name>
<reference evidence="1 2" key="1">
    <citation type="submission" date="2022-10" db="EMBL/GenBank/DDBJ databases">
        <authorList>
            <person name="Cortes-Martin A."/>
            <person name="Buttimer C.T.H."/>
            <person name="Hill C."/>
        </authorList>
    </citation>
    <scope>NUCLEOTIDE SEQUENCE [LARGE SCALE GENOMIC DNA]</scope>
</reference>
<dbReference type="Proteomes" id="UP001236076">
    <property type="component" value="Segment"/>
</dbReference>
<protein>
    <submittedName>
        <fullName evidence="1">Uncharacterized protein</fullName>
    </submittedName>
</protein>
<sequence>MFTIKIIDIDGNETGVSTRHYRWYSKMNIFDLEGGESVSVPPKSRAYVMNDKGITIGRYTNTADQRVLN</sequence>
<organism evidence="1 2">
    <name type="scientific">Escherichia phage A5-4</name>
    <dbReference type="NCBI Taxonomy" id="2996162"/>
    <lineage>
        <taxon>Viruses</taxon>
        <taxon>Duplodnaviria</taxon>
        <taxon>Heunggongvirae</taxon>
        <taxon>Uroviricota</taxon>
        <taxon>Caudoviricetes</taxon>
        <taxon>Vequintavirinae</taxon>
    </lineage>
</organism>